<evidence type="ECO:0000313" key="2">
    <source>
        <dbReference type="EMBL" id="OLQ05954.1"/>
    </source>
</evidence>
<gene>
    <name evidence="2" type="ORF">AK812_SmicGene10785</name>
</gene>
<dbReference type="InterPro" id="IPR029033">
    <property type="entry name" value="His_PPase_superfam"/>
</dbReference>
<dbReference type="SMART" id="SM00855">
    <property type="entry name" value="PGAM"/>
    <property type="match status" value="1"/>
</dbReference>
<evidence type="ECO:0000256" key="1">
    <source>
        <dbReference type="SAM" id="MobiDB-lite"/>
    </source>
</evidence>
<reference evidence="2 3" key="1">
    <citation type="submission" date="2016-02" db="EMBL/GenBank/DDBJ databases">
        <title>Genome analysis of coral dinoflagellate symbionts highlights evolutionary adaptations to a symbiotic lifestyle.</title>
        <authorList>
            <person name="Aranda M."/>
            <person name="Li Y."/>
            <person name="Liew Y.J."/>
            <person name="Baumgarten S."/>
            <person name="Simakov O."/>
            <person name="Wilson M."/>
            <person name="Piel J."/>
            <person name="Ashoor H."/>
            <person name="Bougouffa S."/>
            <person name="Bajic V.B."/>
            <person name="Ryu T."/>
            <person name="Ravasi T."/>
            <person name="Bayer T."/>
            <person name="Micklem G."/>
            <person name="Kim H."/>
            <person name="Bhak J."/>
            <person name="Lajeunesse T.C."/>
            <person name="Voolstra C.R."/>
        </authorList>
    </citation>
    <scope>NUCLEOTIDE SEQUENCE [LARGE SCALE GENOMIC DNA]</scope>
    <source>
        <strain evidence="2 3">CCMP2467</strain>
    </source>
</reference>
<dbReference type="PANTHER" id="PTHR16469">
    <property type="entry name" value="UBIQUITIN-ASSOCIATED AND SH3 DOMAIN-CONTAINING BA-RELATED"/>
    <property type="match status" value="1"/>
</dbReference>
<keyword evidence="3" id="KW-1185">Reference proteome</keyword>
<dbReference type="CDD" id="cd07040">
    <property type="entry name" value="HP"/>
    <property type="match status" value="1"/>
</dbReference>
<feature type="region of interest" description="Disordered" evidence="1">
    <location>
        <begin position="273"/>
        <end position="303"/>
    </location>
</feature>
<proteinExistence type="predicted"/>
<dbReference type="PANTHER" id="PTHR16469:SF27">
    <property type="entry name" value="UBIQUITIN-ASSOCIATED AND SH3 DOMAIN-CONTAINING BA-RELATED"/>
    <property type="match status" value="1"/>
</dbReference>
<feature type="compositionally biased region" description="Basic and acidic residues" evidence="1">
    <location>
        <begin position="292"/>
        <end position="303"/>
    </location>
</feature>
<name>A0A1Q9EET8_SYMMI</name>
<protein>
    <submittedName>
        <fullName evidence="2">Uncharacterized protein</fullName>
    </submittedName>
</protein>
<dbReference type="InterPro" id="IPR013078">
    <property type="entry name" value="His_Pase_superF_clade-1"/>
</dbReference>
<comment type="caution">
    <text evidence="2">The sequence shown here is derived from an EMBL/GenBank/DDBJ whole genome shotgun (WGS) entry which is preliminary data.</text>
</comment>
<dbReference type="AlphaFoldDB" id="A0A1Q9EET8"/>
<accession>A0A1Q9EET8</accession>
<dbReference type="Gene3D" id="3.40.50.1240">
    <property type="entry name" value="Phosphoglycerate mutase-like"/>
    <property type="match status" value="1"/>
</dbReference>
<dbReference type="Proteomes" id="UP000186817">
    <property type="component" value="Unassembled WGS sequence"/>
</dbReference>
<dbReference type="InterPro" id="IPR051710">
    <property type="entry name" value="Phosphatase_SH3-domain"/>
</dbReference>
<evidence type="ECO:0000313" key="3">
    <source>
        <dbReference type="Proteomes" id="UP000186817"/>
    </source>
</evidence>
<dbReference type="EMBL" id="LSRX01000171">
    <property type="protein sequence ID" value="OLQ05954.1"/>
    <property type="molecule type" value="Genomic_DNA"/>
</dbReference>
<dbReference type="Pfam" id="PF00300">
    <property type="entry name" value="His_Phos_1"/>
    <property type="match status" value="1"/>
</dbReference>
<dbReference type="SUPFAM" id="SSF53254">
    <property type="entry name" value="Phosphoglycerate mutase-like"/>
    <property type="match status" value="1"/>
</dbReference>
<sequence length="303" mass="32504">MGQCNAGCGLCGDDDLHSFNKPTAATGAANIDPTLEEKSVLRIAVVRHGERADQAAPKTWFRSMLGKRYPFDPPLTLAGTKQAKTLGKELLARYNGEFSMVISSPFIRCIETAVEICRVFGVSLCVDRELGEIFSPVYFGAWDPPGPPLRTAEEIAAYIPNDVRIAGVGDDGKLTQDGFVGNPPVWPEKSGKVRLASRVEAVKLGGAGFILVTHGDCVAGCLALGLVSQRNESMAPTVTKVPYCGYVVLERPFSHHEEPVGLLDADAGWSVHNGHNEVTDPQGPDLSLWNPAHDKKAPTETVA</sequence>
<organism evidence="2 3">
    <name type="scientific">Symbiodinium microadriaticum</name>
    <name type="common">Dinoflagellate</name>
    <name type="synonym">Zooxanthella microadriatica</name>
    <dbReference type="NCBI Taxonomy" id="2951"/>
    <lineage>
        <taxon>Eukaryota</taxon>
        <taxon>Sar</taxon>
        <taxon>Alveolata</taxon>
        <taxon>Dinophyceae</taxon>
        <taxon>Suessiales</taxon>
        <taxon>Symbiodiniaceae</taxon>
        <taxon>Symbiodinium</taxon>
    </lineage>
</organism>
<dbReference type="OrthoDB" id="430091at2759"/>